<feature type="domain" description="Glycosyl transferase family 1" evidence="1">
    <location>
        <begin position="319"/>
        <end position="378"/>
    </location>
</feature>
<evidence type="ECO:0000313" key="3">
    <source>
        <dbReference type="Proteomes" id="UP000036932"/>
    </source>
</evidence>
<dbReference type="Pfam" id="PF00534">
    <property type="entry name" value="Glycos_transf_1"/>
    <property type="match status" value="1"/>
</dbReference>
<keyword evidence="3" id="KW-1185">Reference proteome</keyword>
<dbReference type="InterPro" id="IPR001296">
    <property type="entry name" value="Glyco_trans_1"/>
</dbReference>
<dbReference type="PATRIC" id="fig|1705565.3.peg.2395"/>
<dbReference type="OrthoDB" id="9815351at2"/>
<dbReference type="EMBL" id="LIUT01000001">
    <property type="protein sequence ID" value="KOR88142.1"/>
    <property type="molecule type" value="Genomic_DNA"/>
</dbReference>
<proteinExistence type="predicted"/>
<dbReference type="RefSeq" id="WP_054401236.1">
    <property type="nucleotide sequence ID" value="NZ_LIUT01000001.1"/>
</dbReference>
<dbReference type="Proteomes" id="UP000036932">
    <property type="component" value="Unassembled WGS sequence"/>
</dbReference>
<sequence length="400" mass="45821">MALRKKTRPRKRVRKGNRQPVRLSAYQIGSIDGFQRGKEEGFAQGRAEAQKISHNAVAIIESELPKMDVLVIAAGIIPSLDIGVIQPLRALNKQENLEFDVKLETDVTHEMIAAANTIIFVRNVEPAAYALLELAHQLKKRTVYVIDDNFLEIQPTTAVGEYYNDPIRRETFIKFLKNTQIIKVDAPDLGTYIHERYNRHVIYFPASIDFEWLDQHSKADKNQEQVVIGYAGGDKEEDFVPVISALNKILDYYGGFVRLEFFGYLPPSLAEHPSVDYKGGGMDYKEFMKKLNQSNWNIGIAPLANNSFNKGKTNTKFREYAACGIPGIYSKSPVYMHWVEQGETGYLVEHNEEHWYEGIKAMIEDPAMRQRIKENAQRAARQHFALQTCIDNWKKFIFKT</sequence>
<dbReference type="SUPFAM" id="SSF53756">
    <property type="entry name" value="UDP-Glycosyltransferase/glycogen phosphorylase"/>
    <property type="match status" value="1"/>
</dbReference>
<dbReference type="GO" id="GO:0016757">
    <property type="term" value="F:glycosyltransferase activity"/>
    <property type="evidence" value="ECO:0007669"/>
    <property type="project" value="InterPro"/>
</dbReference>
<accession>A0A0M1P178</accession>
<dbReference type="AlphaFoldDB" id="A0A0M1P178"/>
<protein>
    <recommendedName>
        <fullName evidence="1">Glycosyl transferase family 1 domain-containing protein</fullName>
    </recommendedName>
</protein>
<evidence type="ECO:0000259" key="1">
    <source>
        <dbReference type="Pfam" id="PF00534"/>
    </source>
</evidence>
<name>A0A0M1P178_9BACL</name>
<evidence type="ECO:0000313" key="2">
    <source>
        <dbReference type="EMBL" id="KOR88142.1"/>
    </source>
</evidence>
<reference evidence="3" key="1">
    <citation type="submission" date="2015-08" db="EMBL/GenBank/DDBJ databases">
        <title>Genome sequencing project for genomic taxonomy and phylogenomics of Bacillus-like bacteria.</title>
        <authorList>
            <person name="Liu B."/>
            <person name="Wang J."/>
            <person name="Zhu Y."/>
            <person name="Liu G."/>
            <person name="Chen Q."/>
            <person name="Chen Z."/>
            <person name="Lan J."/>
            <person name="Che J."/>
            <person name="Ge C."/>
            <person name="Shi H."/>
            <person name="Pan Z."/>
            <person name="Liu X."/>
        </authorList>
    </citation>
    <scope>NUCLEOTIDE SEQUENCE [LARGE SCALE GENOMIC DNA]</scope>
    <source>
        <strain evidence="3">FJAT-22460</strain>
    </source>
</reference>
<comment type="caution">
    <text evidence="2">The sequence shown here is derived from an EMBL/GenBank/DDBJ whole genome shotgun (WGS) entry which is preliminary data.</text>
</comment>
<gene>
    <name evidence="2" type="ORF">AM231_02610</name>
</gene>
<dbReference type="Gene3D" id="3.40.50.2000">
    <property type="entry name" value="Glycogen Phosphorylase B"/>
    <property type="match status" value="1"/>
</dbReference>
<organism evidence="2 3">
    <name type="scientific">Paenibacillus solani</name>
    <dbReference type="NCBI Taxonomy" id="1705565"/>
    <lineage>
        <taxon>Bacteria</taxon>
        <taxon>Bacillati</taxon>
        <taxon>Bacillota</taxon>
        <taxon>Bacilli</taxon>
        <taxon>Bacillales</taxon>
        <taxon>Paenibacillaceae</taxon>
        <taxon>Paenibacillus</taxon>
    </lineage>
</organism>